<feature type="transmembrane region" description="Helical" evidence="4">
    <location>
        <begin position="12"/>
        <end position="33"/>
    </location>
</feature>
<feature type="transmembrane region" description="Helical" evidence="4">
    <location>
        <begin position="178"/>
        <end position="199"/>
    </location>
</feature>
<dbReference type="InterPro" id="IPR011701">
    <property type="entry name" value="MFS"/>
</dbReference>
<dbReference type="PANTHER" id="PTHR23526:SF2">
    <property type="entry name" value="MAJOR FACILITATOR SUPERFAMILY (MFS) PROFILE DOMAIN-CONTAINING PROTEIN"/>
    <property type="match status" value="1"/>
</dbReference>
<feature type="transmembrane region" description="Helical" evidence="4">
    <location>
        <begin position="152"/>
        <end position="172"/>
    </location>
</feature>
<gene>
    <name evidence="5" type="ORF">EXM22_01075</name>
</gene>
<dbReference type="EMBL" id="CP036150">
    <property type="protein sequence ID" value="QEN06648.1"/>
    <property type="molecule type" value="Genomic_DNA"/>
</dbReference>
<proteinExistence type="predicted"/>
<dbReference type="PANTHER" id="PTHR23526">
    <property type="entry name" value="INTEGRAL MEMBRANE TRANSPORT PROTEIN-RELATED"/>
    <property type="match status" value="1"/>
</dbReference>
<dbReference type="RefSeq" id="WP_149484731.1">
    <property type="nucleotide sequence ID" value="NZ_CP036150.1"/>
</dbReference>
<dbReference type="SUPFAM" id="SSF103473">
    <property type="entry name" value="MFS general substrate transporter"/>
    <property type="match status" value="1"/>
</dbReference>
<dbReference type="Gene3D" id="1.20.1250.20">
    <property type="entry name" value="MFS general substrate transporter like domains"/>
    <property type="match status" value="1"/>
</dbReference>
<feature type="transmembrane region" description="Helical" evidence="4">
    <location>
        <begin position="235"/>
        <end position="256"/>
    </location>
</feature>
<dbReference type="GO" id="GO:0022857">
    <property type="term" value="F:transmembrane transporter activity"/>
    <property type="evidence" value="ECO:0007669"/>
    <property type="project" value="InterPro"/>
</dbReference>
<evidence type="ECO:0000256" key="4">
    <source>
        <dbReference type="SAM" id="Phobius"/>
    </source>
</evidence>
<dbReference type="InterPro" id="IPR036259">
    <property type="entry name" value="MFS_trans_sf"/>
</dbReference>
<reference evidence="5 6" key="1">
    <citation type="submission" date="2019-02" db="EMBL/GenBank/DDBJ databases">
        <title>Complete Genome Sequence and Methylome Analysis of free living Spirochaetas.</title>
        <authorList>
            <person name="Fomenkov A."/>
            <person name="Dubinina G."/>
            <person name="Leshcheva N."/>
            <person name="Mikheeva N."/>
            <person name="Grabovich M."/>
            <person name="Vincze T."/>
            <person name="Roberts R.J."/>
        </authorList>
    </citation>
    <scope>NUCLEOTIDE SEQUENCE [LARGE SCALE GENOMIC DNA]</scope>
    <source>
        <strain evidence="5 6">K2</strain>
    </source>
</reference>
<evidence type="ECO:0000313" key="6">
    <source>
        <dbReference type="Proteomes" id="UP000324209"/>
    </source>
</evidence>
<dbReference type="AlphaFoldDB" id="A0A5C1QH43"/>
<keyword evidence="1 4" id="KW-0812">Transmembrane</keyword>
<evidence type="ECO:0000256" key="1">
    <source>
        <dbReference type="ARBA" id="ARBA00022692"/>
    </source>
</evidence>
<feature type="transmembrane region" description="Helical" evidence="4">
    <location>
        <begin position="309"/>
        <end position="332"/>
    </location>
</feature>
<dbReference type="Pfam" id="PF07690">
    <property type="entry name" value="MFS_1"/>
    <property type="match status" value="1"/>
</dbReference>
<keyword evidence="3 4" id="KW-0472">Membrane</keyword>
<keyword evidence="2 4" id="KW-1133">Transmembrane helix</keyword>
<dbReference type="OrthoDB" id="367596at2"/>
<feature type="transmembrane region" description="Helical" evidence="4">
    <location>
        <begin position="268"/>
        <end position="288"/>
    </location>
</feature>
<accession>A0A5C1QH43</accession>
<feature type="transmembrane region" description="Helical" evidence="4">
    <location>
        <begin position="78"/>
        <end position="100"/>
    </location>
</feature>
<feature type="transmembrane region" description="Helical" evidence="4">
    <location>
        <begin position="106"/>
        <end position="131"/>
    </location>
</feature>
<feature type="transmembrane region" description="Helical" evidence="4">
    <location>
        <begin position="45"/>
        <end position="66"/>
    </location>
</feature>
<organism evidence="5 6">
    <name type="scientific">Oceanispirochaeta crateris</name>
    <dbReference type="NCBI Taxonomy" id="2518645"/>
    <lineage>
        <taxon>Bacteria</taxon>
        <taxon>Pseudomonadati</taxon>
        <taxon>Spirochaetota</taxon>
        <taxon>Spirochaetia</taxon>
        <taxon>Spirochaetales</taxon>
        <taxon>Spirochaetaceae</taxon>
        <taxon>Oceanispirochaeta</taxon>
    </lineage>
</organism>
<protein>
    <submittedName>
        <fullName evidence="5">MFS transporter</fullName>
    </submittedName>
</protein>
<name>A0A5C1QH43_9SPIO</name>
<keyword evidence="6" id="KW-1185">Reference proteome</keyword>
<feature type="transmembrane region" description="Helical" evidence="4">
    <location>
        <begin position="360"/>
        <end position="380"/>
    </location>
</feature>
<evidence type="ECO:0000313" key="5">
    <source>
        <dbReference type="EMBL" id="QEN06648.1"/>
    </source>
</evidence>
<feature type="transmembrane region" description="Helical" evidence="4">
    <location>
        <begin position="387"/>
        <end position="407"/>
    </location>
</feature>
<sequence length="427" mass="46480">MITKAHKLSYAGFLWHGIFLALTVTFTEVNSVLPALVLQIGGSEVHIGFITAIMIGFPLISQLLFAPFIQSRKRKKPFLLAGLYARMSALFGIGLLLNSVDSFSPSIVLILIYCGLTVFTLSGAFSGISYVSLIGVTIPKELRHKFFLHKQVFWSLGVLISGVLTRYVLAGFSGTQKYTFLFALASLMLALGSIGFWMIREPDVALGAETTAPTTPGIKGVFSSMKVILKEDRTFRFYCIAINLLSLSIVIIPFYLPSLMRHFSLSPQIIGTIVLLQMGGMVLSNLIWPKIIKPLGFKGLLKIQATASLFIPFLLTILLVSGIGPGVIYVVFPLLGALAGAHKMCGEAVLVQISQEDRRALYSGIYGALNLSSAVAPLILGFLLRDITFLLLFPILGVFSLLAIPIVNKMICPIDVVKAQDDMISRS</sequence>
<dbReference type="InterPro" id="IPR052528">
    <property type="entry name" value="Sugar_transport-like"/>
</dbReference>
<dbReference type="KEGG" id="ock:EXM22_01075"/>
<evidence type="ECO:0000256" key="3">
    <source>
        <dbReference type="ARBA" id="ARBA00023136"/>
    </source>
</evidence>
<dbReference type="Proteomes" id="UP000324209">
    <property type="component" value="Chromosome"/>
</dbReference>
<evidence type="ECO:0000256" key="2">
    <source>
        <dbReference type="ARBA" id="ARBA00022989"/>
    </source>
</evidence>